<keyword evidence="4" id="KW-0378">Hydrolase</keyword>
<dbReference type="AlphaFoldDB" id="A0A5E6MCE3"/>
<proteinExistence type="inferred from homology"/>
<protein>
    <submittedName>
        <fullName evidence="5">Hydrogenase maturation protease</fullName>
    </submittedName>
</protein>
<name>A0A5E6MCE3_9BACT</name>
<dbReference type="RefSeq" id="WP_142525343.1">
    <property type="nucleotide sequence ID" value="NZ_CABFUZ020000135.1"/>
</dbReference>
<dbReference type="GO" id="GO:0008047">
    <property type="term" value="F:enzyme activator activity"/>
    <property type="evidence" value="ECO:0007669"/>
    <property type="project" value="InterPro"/>
</dbReference>
<dbReference type="OrthoDB" id="9792731at2"/>
<evidence type="ECO:0000256" key="1">
    <source>
        <dbReference type="ARBA" id="ARBA00006814"/>
    </source>
</evidence>
<organism evidence="5 6">
    <name type="scientific">Methylacidimicrobium cyclopophantes</name>
    <dbReference type="NCBI Taxonomy" id="1041766"/>
    <lineage>
        <taxon>Bacteria</taxon>
        <taxon>Pseudomonadati</taxon>
        <taxon>Verrucomicrobiota</taxon>
        <taxon>Methylacidimicrobium</taxon>
    </lineage>
</organism>
<reference evidence="5" key="1">
    <citation type="submission" date="2019-09" db="EMBL/GenBank/DDBJ databases">
        <authorList>
            <person name="Cremers G."/>
        </authorList>
    </citation>
    <scope>NUCLEOTIDE SEQUENCE [LARGE SCALE GENOMIC DNA]</scope>
    <source>
        <strain evidence="5">3B</strain>
    </source>
</reference>
<dbReference type="GO" id="GO:0016485">
    <property type="term" value="P:protein processing"/>
    <property type="evidence" value="ECO:0007669"/>
    <property type="project" value="TreeGrafter"/>
</dbReference>
<accession>A0A5E6MCE3</accession>
<keyword evidence="3" id="KW-0064">Aspartyl protease</keyword>
<evidence type="ECO:0000313" key="5">
    <source>
        <dbReference type="EMBL" id="VVM06908.1"/>
    </source>
</evidence>
<evidence type="ECO:0000256" key="2">
    <source>
        <dbReference type="ARBA" id="ARBA00022670"/>
    </source>
</evidence>
<evidence type="ECO:0000313" key="6">
    <source>
        <dbReference type="Proteomes" id="UP000381693"/>
    </source>
</evidence>
<dbReference type="EMBL" id="CABFUZ020000135">
    <property type="protein sequence ID" value="VVM06908.1"/>
    <property type="molecule type" value="Genomic_DNA"/>
</dbReference>
<dbReference type="InterPro" id="IPR023430">
    <property type="entry name" value="Pept_HybD-like_dom_sf"/>
</dbReference>
<dbReference type="Proteomes" id="UP000381693">
    <property type="component" value="Unassembled WGS sequence"/>
</dbReference>
<dbReference type="GO" id="GO:0004190">
    <property type="term" value="F:aspartic-type endopeptidase activity"/>
    <property type="evidence" value="ECO:0007669"/>
    <property type="project" value="UniProtKB-KW"/>
</dbReference>
<dbReference type="CDD" id="cd00518">
    <property type="entry name" value="H2MP"/>
    <property type="match status" value="1"/>
</dbReference>
<dbReference type="InterPro" id="IPR000671">
    <property type="entry name" value="Peptidase_A31"/>
</dbReference>
<dbReference type="PANTHER" id="PTHR30302">
    <property type="entry name" value="HYDROGENASE 1 MATURATION PROTEASE"/>
    <property type="match status" value="1"/>
</dbReference>
<comment type="similarity">
    <text evidence="1">Belongs to the peptidase A31 family.</text>
</comment>
<gene>
    <name evidence="5" type="primary">hyaD/hybD</name>
    <name evidence="5" type="ORF">MAMC_01332</name>
</gene>
<sequence>MSAGFDLRSSKPLLLAGIGNPDRGDDGFGPAVAARFSKLSLPNVETIACRRPLDLLDRWQGRRLVILVDAALPHERPGRLFRLEPLRQKVAPAALSSTHSLGLFEVIALGRTLDLLPHRLVLYAVEALGFSPGAALSPLVAAAVGKAVRRIARECRAA</sequence>
<comment type="caution">
    <text evidence="5">The sequence shown here is derived from an EMBL/GenBank/DDBJ whole genome shotgun (WGS) entry which is preliminary data.</text>
</comment>
<keyword evidence="2 5" id="KW-0645">Protease</keyword>
<evidence type="ECO:0000256" key="3">
    <source>
        <dbReference type="ARBA" id="ARBA00022750"/>
    </source>
</evidence>
<keyword evidence="6" id="KW-1185">Reference proteome</keyword>
<dbReference type="PANTHER" id="PTHR30302:SF1">
    <property type="entry name" value="HYDROGENASE 2 MATURATION PROTEASE"/>
    <property type="match status" value="1"/>
</dbReference>
<dbReference type="SUPFAM" id="SSF53163">
    <property type="entry name" value="HybD-like"/>
    <property type="match status" value="1"/>
</dbReference>
<evidence type="ECO:0000256" key="4">
    <source>
        <dbReference type="ARBA" id="ARBA00022801"/>
    </source>
</evidence>
<dbReference type="Pfam" id="PF01750">
    <property type="entry name" value="HycI"/>
    <property type="match status" value="1"/>
</dbReference>
<dbReference type="NCBIfam" id="TIGR00072">
    <property type="entry name" value="hydrog_prot"/>
    <property type="match status" value="1"/>
</dbReference>
<dbReference type="Gene3D" id="3.40.50.1450">
    <property type="entry name" value="HybD-like"/>
    <property type="match status" value="1"/>
</dbReference>